<dbReference type="STRING" id="1169540.A0A0G4FY32"/>
<dbReference type="InterPro" id="IPR003593">
    <property type="entry name" value="AAA+_ATPase"/>
</dbReference>
<dbReference type="EMBL" id="CDMY01000525">
    <property type="protein sequence ID" value="CEM20342.1"/>
    <property type="molecule type" value="Genomic_DNA"/>
</dbReference>
<comment type="subcellular location">
    <subcellularLocation>
        <location evidence="1">Membrane</location>
        <topology evidence="1">Multi-pass membrane protein</topology>
    </subcellularLocation>
</comment>
<feature type="transmembrane region" description="Helical" evidence="8">
    <location>
        <begin position="70"/>
        <end position="91"/>
    </location>
</feature>
<keyword evidence="12" id="KW-1185">Reference proteome</keyword>
<dbReference type="PhylomeDB" id="A0A0G4FY32"/>
<feature type="transmembrane region" description="Helical" evidence="8">
    <location>
        <begin position="111"/>
        <end position="133"/>
    </location>
</feature>
<dbReference type="Gene3D" id="3.40.50.300">
    <property type="entry name" value="P-loop containing nucleotide triphosphate hydrolases"/>
    <property type="match status" value="1"/>
</dbReference>
<dbReference type="Gene3D" id="1.20.1560.10">
    <property type="entry name" value="ABC transporter type 1, transmembrane domain"/>
    <property type="match status" value="1"/>
</dbReference>
<evidence type="ECO:0000256" key="4">
    <source>
        <dbReference type="ARBA" id="ARBA00022840"/>
    </source>
</evidence>
<feature type="region of interest" description="Disordered" evidence="7">
    <location>
        <begin position="706"/>
        <end position="729"/>
    </location>
</feature>
<evidence type="ECO:0000256" key="6">
    <source>
        <dbReference type="ARBA" id="ARBA00023136"/>
    </source>
</evidence>
<dbReference type="Proteomes" id="UP000041254">
    <property type="component" value="Unassembled WGS sequence"/>
</dbReference>
<feature type="transmembrane region" description="Helical" evidence="8">
    <location>
        <begin position="296"/>
        <end position="315"/>
    </location>
</feature>
<feature type="domain" description="ABC transmembrane type-1" evidence="10">
    <location>
        <begin position="71"/>
        <end position="354"/>
    </location>
</feature>
<gene>
    <name evidence="11" type="ORF">Vbra_21820</name>
</gene>
<evidence type="ECO:0000256" key="1">
    <source>
        <dbReference type="ARBA" id="ARBA00004141"/>
    </source>
</evidence>
<dbReference type="InterPro" id="IPR003439">
    <property type="entry name" value="ABC_transporter-like_ATP-bd"/>
</dbReference>
<evidence type="ECO:0000256" key="7">
    <source>
        <dbReference type="SAM" id="MobiDB-lite"/>
    </source>
</evidence>
<proteinExistence type="predicted"/>
<dbReference type="OMA" id="MYTGHTL"/>
<feature type="region of interest" description="Disordered" evidence="7">
    <location>
        <begin position="1"/>
        <end position="37"/>
    </location>
</feature>
<keyword evidence="4" id="KW-0067">ATP-binding</keyword>
<feature type="transmembrane region" description="Helical" evidence="8">
    <location>
        <begin position="212"/>
        <end position="230"/>
    </location>
</feature>
<dbReference type="SMART" id="SM00382">
    <property type="entry name" value="AAA"/>
    <property type="match status" value="1"/>
</dbReference>
<dbReference type="PANTHER" id="PTHR43394">
    <property type="entry name" value="ATP-DEPENDENT PERMEASE MDL1, MITOCHONDRIAL"/>
    <property type="match status" value="1"/>
</dbReference>
<organism evidence="11 12">
    <name type="scientific">Vitrella brassicaformis (strain CCMP3155)</name>
    <dbReference type="NCBI Taxonomy" id="1169540"/>
    <lineage>
        <taxon>Eukaryota</taxon>
        <taxon>Sar</taxon>
        <taxon>Alveolata</taxon>
        <taxon>Colpodellida</taxon>
        <taxon>Vitrellaceae</taxon>
        <taxon>Vitrella</taxon>
    </lineage>
</organism>
<evidence type="ECO:0000259" key="10">
    <source>
        <dbReference type="PROSITE" id="PS50929"/>
    </source>
</evidence>
<evidence type="ECO:0000313" key="12">
    <source>
        <dbReference type="Proteomes" id="UP000041254"/>
    </source>
</evidence>
<feature type="compositionally biased region" description="Basic and acidic residues" evidence="7">
    <location>
        <begin position="16"/>
        <end position="31"/>
    </location>
</feature>
<reference evidence="11 12" key="1">
    <citation type="submission" date="2014-11" db="EMBL/GenBank/DDBJ databases">
        <authorList>
            <person name="Zhu J."/>
            <person name="Qi W."/>
            <person name="Song R."/>
        </authorList>
    </citation>
    <scope>NUCLEOTIDE SEQUENCE [LARGE SCALE GENOMIC DNA]</scope>
</reference>
<evidence type="ECO:0000256" key="2">
    <source>
        <dbReference type="ARBA" id="ARBA00022692"/>
    </source>
</evidence>
<dbReference type="FunCoup" id="A0A0G4FY32">
    <property type="interactions" value="23"/>
</dbReference>
<evidence type="ECO:0000313" key="11">
    <source>
        <dbReference type="EMBL" id="CEM20342.1"/>
    </source>
</evidence>
<dbReference type="InterPro" id="IPR011527">
    <property type="entry name" value="ABC1_TM_dom"/>
</dbReference>
<dbReference type="AlphaFoldDB" id="A0A0G4FY32"/>
<dbReference type="InterPro" id="IPR036640">
    <property type="entry name" value="ABC1_TM_sf"/>
</dbReference>
<dbReference type="PROSITE" id="PS00211">
    <property type="entry name" value="ABC_TRANSPORTER_1"/>
    <property type="match status" value="1"/>
</dbReference>
<protein>
    <submittedName>
        <fullName evidence="11">Uncharacterized protein</fullName>
    </submittedName>
</protein>
<keyword evidence="3" id="KW-0547">Nucleotide-binding</keyword>
<feature type="region of interest" description="Disordered" evidence="7">
    <location>
        <begin position="371"/>
        <end position="412"/>
    </location>
</feature>
<dbReference type="PANTHER" id="PTHR43394:SF1">
    <property type="entry name" value="ATP-BINDING CASSETTE SUB-FAMILY B MEMBER 10, MITOCHONDRIAL"/>
    <property type="match status" value="1"/>
</dbReference>
<feature type="transmembrane region" description="Helical" evidence="8">
    <location>
        <begin position="188"/>
        <end position="206"/>
    </location>
</feature>
<evidence type="ECO:0000256" key="8">
    <source>
        <dbReference type="SAM" id="Phobius"/>
    </source>
</evidence>
<dbReference type="PROSITE" id="PS50893">
    <property type="entry name" value="ABC_TRANSPORTER_2"/>
    <property type="match status" value="1"/>
</dbReference>
<dbReference type="SUPFAM" id="SSF52540">
    <property type="entry name" value="P-loop containing nucleoside triphosphate hydrolases"/>
    <property type="match status" value="1"/>
</dbReference>
<feature type="domain" description="ABC transporter" evidence="9">
    <location>
        <begin position="434"/>
        <end position="705"/>
    </location>
</feature>
<sequence length="729" mass="80699">MRQAERPSAAQQTEGSADKRKDEKGGGRKSDESDDRSEAMAFLRELFSRDSPRTSLRELWKILKPERPRLLGALAALFVSSSATLAFPRLIGHVMDLFGDPAVGLQFVTDQALLCGGVVILGAIASFIRIFLLETAIERIALRLRHELFGKVMRQDTHFFDTHRTGELINRISGDITIASRILIEASFGLRNLITSVVGTGIIFYLAPSHLVTTLLGPVAFTFLGAFAYGRYVRDISVRKQDALADCIQTAEEKISNIRTVRIFNGEAHEIRNFRKNLDYVYSLALKNAYATGGRVFIFYTMGGLFLLHLTYLSGTMISQGLITLGDTTSLAMYCLMTGGGYQGVLSAYGDFQKALGACHKVMDIINQPQTELSQPYTPPRGPAPTPTPRPSSAREAEQQAPFPSVEVLRDSPDMSLRDSADVALETVPYEPRIRFEDVCFSYPSRPDQQVLKGVTLDIPPGSRLAVLGESGSGKSTLAQILLRLYPPTSGKVFLGPHSLMDCDPRWVRAQFGVVNQDPILFALSIRDNVLYGKLAEMDYMRDQSDLESMRIERPRSKRKPQYDSHEHLTPQLRTEFDKVLRAAHVADFVEQMPDKLDTFVGERGQALSGGQKQRVCIARALIRDPPMLLFDEATSALDNKSEKLVHTALEEAMKGRTCLLITHRLSTLDFAEYIAVLSDGEVAQFGAKADVLRRPCPELSRILNQMSHTTPAETADTKTETPPPPAAG</sequence>
<evidence type="ECO:0000256" key="5">
    <source>
        <dbReference type="ARBA" id="ARBA00022989"/>
    </source>
</evidence>
<keyword evidence="5 8" id="KW-1133">Transmembrane helix</keyword>
<dbReference type="Pfam" id="PF00664">
    <property type="entry name" value="ABC_membrane"/>
    <property type="match status" value="1"/>
</dbReference>
<name>A0A0G4FY32_VITBC</name>
<dbReference type="InterPro" id="IPR017871">
    <property type="entry name" value="ABC_transporter-like_CS"/>
</dbReference>
<evidence type="ECO:0000259" key="9">
    <source>
        <dbReference type="PROSITE" id="PS50893"/>
    </source>
</evidence>
<dbReference type="GO" id="GO:0090374">
    <property type="term" value="P:oligopeptide export from mitochondrion"/>
    <property type="evidence" value="ECO:0007669"/>
    <property type="project" value="TreeGrafter"/>
</dbReference>
<evidence type="ECO:0000256" key="3">
    <source>
        <dbReference type="ARBA" id="ARBA00022741"/>
    </source>
</evidence>
<dbReference type="InterPro" id="IPR039421">
    <property type="entry name" value="Type_1_exporter"/>
</dbReference>
<dbReference type="Pfam" id="PF00005">
    <property type="entry name" value="ABC_tran"/>
    <property type="match status" value="1"/>
</dbReference>
<dbReference type="OrthoDB" id="444455at2759"/>
<dbReference type="PROSITE" id="PS50929">
    <property type="entry name" value="ABC_TM1F"/>
    <property type="match status" value="1"/>
</dbReference>
<dbReference type="GO" id="GO:0005743">
    <property type="term" value="C:mitochondrial inner membrane"/>
    <property type="evidence" value="ECO:0007669"/>
    <property type="project" value="TreeGrafter"/>
</dbReference>
<dbReference type="GO" id="GO:0015421">
    <property type="term" value="F:ABC-type oligopeptide transporter activity"/>
    <property type="evidence" value="ECO:0007669"/>
    <property type="project" value="TreeGrafter"/>
</dbReference>
<dbReference type="GO" id="GO:0016887">
    <property type="term" value="F:ATP hydrolysis activity"/>
    <property type="evidence" value="ECO:0007669"/>
    <property type="project" value="InterPro"/>
</dbReference>
<feature type="compositionally biased region" description="Pro residues" evidence="7">
    <location>
        <begin position="377"/>
        <end position="390"/>
    </location>
</feature>
<dbReference type="GO" id="GO:0005524">
    <property type="term" value="F:ATP binding"/>
    <property type="evidence" value="ECO:0007669"/>
    <property type="project" value="UniProtKB-KW"/>
</dbReference>
<dbReference type="InterPro" id="IPR027417">
    <property type="entry name" value="P-loop_NTPase"/>
</dbReference>
<keyword evidence="6 8" id="KW-0472">Membrane</keyword>
<dbReference type="VEuPathDB" id="CryptoDB:Vbra_21820"/>
<accession>A0A0G4FY32</accession>
<dbReference type="SUPFAM" id="SSF90123">
    <property type="entry name" value="ABC transporter transmembrane region"/>
    <property type="match status" value="1"/>
</dbReference>
<dbReference type="InParanoid" id="A0A0G4FY32"/>
<keyword evidence="2 8" id="KW-0812">Transmembrane</keyword>